<reference evidence="2" key="2">
    <citation type="submission" date="2021-04" db="EMBL/GenBank/DDBJ databases">
        <authorList>
            <person name="Gilroy R."/>
        </authorList>
    </citation>
    <scope>NUCLEOTIDE SEQUENCE</scope>
    <source>
        <strain evidence="2">ChiGjej1B1-98</strain>
    </source>
</reference>
<dbReference type="AlphaFoldDB" id="A0A9D2C765"/>
<keyword evidence="2" id="KW-0808">Transferase</keyword>
<gene>
    <name evidence="2" type="ORF">H9830_00285</name>
</gene>
<dbReference type="Pfam" id="PF04230">
    <property type="entry name" value="PS_pyruv_trans"/>
    <property type="match status" value="1"/>
</dbReference>
<dbReference type="EMBL" id="DXDC01000005">
    <property type="protein sequence ID" value="HIY64696.1"/>
    <property type="molecule type" value="Genomic_DNA"/>
</dbReference>
<dbReference type="InterPro" id="IPR007345">
    <property type="entry name" value="Polysacch_pyruvyl_Trfase"/>
</dbReference>
<sequence length="794" mass="84099">MSSPERIPSAPHSVDVRGVEVFRWLPHRLSALPEYQPENFGDALAAELVRGIVARNPALRPQRRSHRLLSIGSVLHFGRPHDVVWGAGVNGKVEGARVGSSQLDVRAVRGPLTRDLLLQRGVPTPEVFGDPGLLVPTVFPFTRDWAQRKRRALAVVPNFNDARHYAAHPDFVNPLAPLWDVIRRIAESEFVIASSLHGIVIAEALGVPVRPLVSPSESAFKYDDYAAGTGREPLPASETIEHALRSGPIAPLEWNPDALLEAFPTDLWRTIQHSHAIIAGADAEALAATLANIAEVAGPADEVLIGLSTDAPGVAEQARAAAERDPRIRLRSVATLACSGTPWDFMFDWSRGTTATLLTAGSSYCNGFFERARTSLESSRAVGVFGRVQSFGNGPDDDPWRTAPVFDAGAEITLAEHPELLALQGLAGAVLSTSRIDEHARLGRGELPLLGVLSQCLERGTPLIIEPGLAAVFARPEPVELETPGLFNTLDRYADALTEVPEAARARVSDAALVSASRAIESCPAAPTSQDVAEASLRLLRAARPTAVFEADRALPLISAAFGLGPLAAGAPSADAVAVLSGVSESLTQEGPESAWVARALVAGIPRLLAVAVPEQLEPLRRAAIALGQHAVSDDVPPSAVATTVAAAHEGNGVSFALRAIADDAVEIEHAVPTGLGFLITGTMPRVFEGRRLQVWVSDAAAGSARVGSLTPGKPLDTRLTFAGHVRHAFAPAGKLELRAPGSAHGTGMTTARAPMRKMLQQLLRPVEIPLDGGTALLVRRPSPLSVVRARLNH</sequence>
<name>A0A9D2C765_9MICO</name>
<dbReference type="GO" id="GO:0016740">
    <property type="term" value="F:transferase activity"/>
    <property type="evidence" value="ECO:0007669"/>
    <property type="project" value="UniProtKB-KW"/>
</dbReference>
<proteinExistence type="predicted"/>
<evidence type="ECO:0000313" key="3">
    <source>
        <dbReference type="Proteomes" id="UP000824005"/>
    </source>
</evidence>
<reference evidence="2" key="1">
    <citation type="journal article" date="2021" name="PeerJ">
        <title>Extensive microbial diversity within the chicken gut microbiome revealed by metagenomics and culture.</title>
        <authorList>
            <person name="Gilroy R."/>
            <person name="Ravi A."/>
            <person name="Getino M."/>
            <person name="Pursley I."/>
            <person name="Horton D.L."/>
            <person name="Alikhan N.F."/>
            <person name="Baker D."/>
            <person name="Gharbi K."/>
            <person name="Hall N."/>
            <person name="Watson M."/>
            <person name="Adriaenssens E.M."/>
            <person name="Foster-Nyarko E."/>
            <person name="Jarju S."/>
            <person name="Secka A."/>
            <person name="Antonio M."/>
            <person name="Oren A."/>
            <person name="Chaudhuri R.R."/>
            <person name="La Ragione R."/>
            <person name="Hildebrand F."/>
            <person name="Pallen M.J."/>
        </authorList>
    </citation>
    <scope>NUCLEOTIDE SEQUENCE</scope>
    <source>
        <strain evidence="2">ChiGjej1B1-98</strain>
    </source>
</reference>
<organism evidence="2 3">
    <name type="scientific">Candidatus Agrococcus pullicola</name>
    <dbReference type="NCBI Taxonomy" id="2838429"/>
    <lineage>
        <taxon>Bacteria</taxon>
        <taxon>Bacillati</taxon>
        <taxon>Actinomycetota</taxon>
        <taxon>Actinomycetes</taxon>
        <taxon>Micrococcales</taxon>
        <taxon>Microbacteriaceae</taxon>
        <taxon>Agrococcus</taxon>
    </lineage>
</organism>
<protein>
    <submittedName>
        <fullName evidence="2">Polysaccharide pyruvyl transferase family protein</fullName>
    </submittedName>
</protein>
<comment type="caution">
    <text evidence="2">The sequence shown here is derived from an EMBL/GenBank/DDBJ whole genome shotgun (WGS) entry which is preliminary data.</text>
</comment>
<evidence type="ECO:0000259" key="1">
    <source>
        <dbReference type="Pfam" id="PF04230"/>
    </source>
</evidence>
<evidence type="ECO:0000313" key="2">
    <source>
        <dbReference type="EMBL" id="HIY64696.1"/>
    </source>
</evidence>
<dbReference type="Proteomes" id="UP000824005">
    <property type="component" value="Unassembled WGS sequence"/>
</dbReference>
<accession>A0A9D2C765</accession>
<feature type="domain" description="Polysaccharide pyruvyl transferase" evidence="1">
    <location>
        <begin position="83"/>
        <end position="212"/>
    </location>
</feature>